<keyword evidence="1" id="KW-0732">Signal</keyword>
<dbReference type="Gene3D" id="2.60.40.10">
    <property type="entry name" value="Immunoglobulins"/>
    <property type="match status" value="1"/>
</dbReference>
<feature type="domain" description="DUF4124" evidence="2">
    <location>
        <begin position="8"/>
        <end position="49"/>
    </location>
</feature>
<proteinExistence type="predicted"/>
<gene>
    <name evidence="3" type="ORF">L0668_11160</name>
</gene>
<dbReference type="InterPro" id="IPR013783">
    <property type="entry name" value="Ig-like_fold"/>
</dbReference>
<feature type="chain" id="PRO_5046584230" evidence="1">
    <location>
        <begin position="19"/>
        <end position="175"/>
    </location>
</feature>
<accession>A0ABS9D9K0</accession>
<evidence type="ECO:0000313" key="3">
    <source>
        <dbReference type="EMBL" id="MCF2948667.1"/>
    </source>
</evidence>
<keyword evidence="4" id="KW-1185">Reference proteome</keyword>
<dbReference type="RefSeq" id="WP_235312609.1">
    <property type="nucleotide sequence ID" value="NZ_JAKGAS010000005.1"/>
</dbReference>
<evidence type="ECO:0000259" key="2">
    <source>
        <dbReference type="Pfam" id="PF13511"/>
    </source>
</evidence>
<name>A0ABS9D9K0_9ALTE</name>
<sequence>MKSLYALALLLLCVGASAKVVYKTIQADGSVIYSDTPTTSSTPVNLSAMNNVVMPALNNAASKKPNSRQVSKKQNPQVQYQVSIVSPMHEESIRDNSGNVSIRASVSPNGASKYQLIMDNQVVKTQSNSLFELEGVNRGAHLIQIHFIDNSGKILASSQQQTFYLHKASALNNVN</sequence>
<dbReference type="EMBL" id="JAKGAS010000005">
    <property type="protein sequence ID" value="MCF2948667.1"/>
    <property type="molecule type" value="Genomic_DNA"/>
</dbReference>
<protein>
    <submittedName>
        <fullName evidence="3">DUF4124 domain-containing protein</fullName>
    </submittedName>
</protein>
<comment type="caution">
    <text evidence="3">The sequence shown here is derived from an EMBL/GenBank/DDBJ whole genome shotgun (WGS) entry which is preliminary data.</text>
</comment>
<organism evidence="3 4">
    <name type="scientific">Paraglaciecola algarum</name>
    <dbReference type="NCBI Taxonomy" id="3050085"/>
    <lineage>
        <taxon>Bacteria</taxon>
        <taxon>Pseudomonadati</taxon>
        <taxon>Pseudomonadota</taxon>
        <taxon>Gammaproteobacteria</taxon>
        <taxon>Alteromonadales</taxon>
        <taxon>Alteromonadaceae</taxon>
        <taxon>Paraglaciecola</taxon>
    </lineage>
</organism>
<evidence type="ECO:0000256" key="1">
    <source>
        <dbReference type="SAM" id="SignalP"/>
    </source>
</evidence>
<feature type="signal peptide" evidence="1">
    <location>
        <begin position="1"/>
        <end position="18"/>
    </location>
</feature>
<dbReference type="Proteomes" id="UP001521137">
    <property type="component" value="Unassembled WGS sequence"/>
</dbReference>
<dbReference type="InterPro" id="IPR025392">
    <property type="entry name" value="DUF4124"/>
</dbReference>
<reference evidence="3 4" key="1">
    <citation type="submission" date="2022-01" db="EMBL/GenBank/DDBJ databases">
        <title>Paraglaciecola sp. G1-23.</title>
        <authorList>
            <person name="Jin M.S."/>
            <person name="Han D.M."/>
            <person name="Kim H.M."/>
            <person name="Jeon C.O."/>
        </authorList>
    </citation>
    <scope>NUCLEOTIDE SEQUENCE [LARGE SCALE GENOMIC DNA]</scope>
    <source>
        <strain evidence="3 4">G1-23</strain>
    </source>
</reference>
<dbReference type="Pfam" id="PF13511">
    <property type="entry name" value="DUF4124"/>
    <property type="match status" value="1"/>
</dbReference>
<evidence type="ECO:0000313" key="4">
    <source>
        <dbReference type="Proteomes" id="UP001521137"/>
    </source>
</evidence>